<proteinExistence type="predicted"/>
<reference evidence="1" key="1">
    <citation type="submission" date="2020-11" db="EMBL/GenBank/DDBJ databases">
        <authorList>
            <consortium name="DOE Joint Genome Institute"/>
            <person name="Ahrendt S."/>
            <person name="Riley R."/>
            <person name="Andreopoulos W."/>
            <person name="Labutti K."/>
            <person name="Pangilinan J."/>
            <person name="Ruiz-Duenas F.J."/>
            <person name="Barrasa J.M."/>
            <person name="Sanchez-Garcia M."/>
            <person name="Camarero S."/>
            <person name="Miyauchi S."/>
            <person name="Serrano A."/>
            <person name="Linde D."/>
            <person name="Babiker R."/>
            <person name="Drula E."/>
            <person name="Ayuso-Fernandez I."/>
            <person name="Pacheco R."/>
            <person name="Padilla G."/>
            <person name="Ferreira P."/>
            <person name="Barriuso J."/>
            <person name="Kellner H."/>
            <person name="Castanera R."/>
            <person name="Alfaro M."/>
            <person name="Ramirez L."/>
            <person name="Pisabarro A.G."/>
            <person name="Kuo A."/>
            <person name="Tritt A."/>
            <person name="Lipzen A."/>
            <person name="He G."/>
            <person name="Yan M."/>
            <person name="Ng V."/>
            <person name="Cullen D."/>
            <person name="Martin F."/>
            <person name="Rosso M.-N."/>
            <person name="Henrissat B."/>
            <person name="Hibbett D."/>
            <person name="Martinez A.T."/>
            <person name="Grigoriev I.V."/>
        </authorList>
    </citation>
    <scope>NUCLEOTIDE SEQUENCE</scope>
    <source>
        <strain evidence="1">CBS 247.69</strain>
    </source>
</reference>
<dbReference type="AlphaFoldDB" id="A0A9P5XXN5"/>
<name>A0A9P5XXN5_9AGAR</name>
<evidence type="ECO:0000313" key="2">
    <source>
        <dbReference type="Proteomes" id="UP000807353"/>
    </source>
</evidence>
<dbReference type="Proteomes" id="UP000807353">
    <property type="component" value="Unassembled WGS sequence"/>
</dbReference>
<protein>
    <submittedName>
        <fullName evidence="1">Uncharacterized protein</fullName>
    </submittedName>
</protein>
<sequence length="72" mass="8208">MQILWCSIFTGYAQPNYFDGLPTAQYTGNPQSPPSSPYPLSVAEEDLTWKIIQMIQLETSFFFATSYSLYIV</sequence>
<dbReference type="EMBL" id="MU150312">
    <property type="protein sequence ID" value="KAF9459647.1"/>
    <property type="molecule type" value="Genomic_DNA"/>
</dbReference>
<keyword evidence="2" id="KW-1185">Reference proteome</keyword>
<organism evidence="1 2">
    <name type="scientific">Collybia nuda</name>
    <dbReference type="NCBI Taxonomy" id="64659"/>
    <lineage>
        <taxon>Eukaryota</taxon>
        <taxon>Fungi</taxon>
        <taxon>Dikarya</taxon>
        <taxon>Basidiomycota</taxon>
        <taxon>Agaricomycotina</taxon>
        <taxon>Agaricomycetes</taxon>
        <taxon>Agaricomycetidae</taxon>
        <taxon>Agaricales</taxon>
        <taxon>Tricholomatineae</taxon>
        <taxon>Clitocybaceae</taxon>
        <taxon>Collybia</taxon>
    </lineage>
</organism>
<comment type="caution">
    <text evidence="1">The sequence shown here is derived from an EMBL/GenBank/DDBJ whole genome shotgun (WGS) entry which is preliminary data.</text>
</comment>
<gene>
    <name evidence="1" type="ORF">BDZ94DRAFT_1267690</name>
</gene>
<accession>A0A9P5XXN5</accession>
<evidence type="ECO:0000313" key="1">
    <source>
        <dbReference type="EMBL" id="KAF9459647.1"/>
    </source>
</evidence>